<feature type="transmembrane region" description="Helical" evidence="2">
    <location>
        <begin position="202"/>
        <end position="223"/>
    </location>
</feature>
<name>A0ABX9DDZ7_9RHOB</name>
<feature type="region of interest" description="Disordered" evidence="1">
    <location>
        <begin position="149"/>
        <end position="169"/>
    </location>
</feature>
<organism evidence="3 4">
    <name type="scientific">Rhodovulum viride</name>
    <dbReference type="NCBI Taxonomy" id="1231134"/>
    <lineage>
        <taxon>Bacteria</taxon>
        <taxon>Pseudomonadati</taxon>
        <taxon>Pseudomonadota</taxon>
        <taxon>Alphaproteobacteria</taxon>
        <taxon>Rhodobacterales</taxon>
        <taxon>Paracoccaceae</taxon>
        <taxon>Rhodovulum</taxon>
    </lineage>
</organism>
<feature type="compositionally biased region" description="Pro residues" evidence="1">
    <location>
        <begin position="274"/>
        <end position="286"/>
    </location>
</feature>
<protein>
    <submittedName>
        <fullName evidence="3">Uncharacterized protein</fullName>
    </submittedName>
</protein>
<proteinExistence type="predicted"/>
<feature type="region of interest" description="Disordered" evidence="1">
    <location>
        <begin position="271"/>
        <end position="291"/>
    </location>
</feature>
<keyword evidence="2" id="KW-0812">Transmembrane</keyword>
<keyword evidence="2" id="KW-0472">Membrane</keyword>
<dbReference type="EMBL" id="MUAV01000026">
    <property type="protein sequence ID" value="RAP40004.1"/>
    <property type="molecule type" value="Genomic_DNA"/>
</dbReference>
<reference evidence="3 4" key="1">
    <citation type="submission" date="2017-01" db="EMBL/GenBank/DDBJ databases">
        <title>Genome sequence of Rhodovulum viride JA756.</title>
        <authorList>
            <person name="Lakshmi K.V."/>
            <person name="Tushar L.D."/>
            <person name="Sasikala C."/>
            <person name="Venkataramana C."/>
        </authorList>
    </citation>
    <scope>NUCLEOTIDE SEQUENCE [LARGE SCALE GENOMIC DNA]</scope>
    <source>
        <strain evidence="3 4">JA756</strain>
    </source>
</reference>
<accession>A0ABX9DDZ7</accession>
<keyword evidence="4" id="KW-1185">Reference proteome</keyword>
<evidence type="ECO:0000313" key="3">
    <source>
        <dbReference type="EMBL" id="RAP40004.1"/>
    </source>
</evidence>
<evidence type="ECO:0000313" key="4">
    <source>
        <dbReference type="Proteomes" id="UP000248659"/>
    </source>
</evidence>
<evidence type="ECO:0000256" key="1">
    <source>
        <dbReference type="SAM" id="MobiDB-lite"/>
    </source>
</evidence>
<dbReference type="Proteomes" id="UP000248659">
    <property type="component" value="Unassembled WGS sequence"/>
</dbReference>
<keyword evidence="2" id="KW-1133">Transmembrane helix</keyword>
<gene>
    <name evidence="3" type="ORF">BYZ73_17615</name>
</gene>
<sequence>MFEALIVTTSSAGLTALGSREQRSYELIADTVRDRLGPDHAALFAEPVATEQGDRYDWYAPVPGRVRRLDALAPEERGALLQRLEALRADIGALADEIGAEGSPAAERLSEALRNALQVPGEDCIHAIGDGPAPRPVLVNWAWTGDRQRSERGQLTGAARTPPRAPAATIAADASATGAGTGTVPDAAAVATRDGGIALWPLLLWLGWLILALMLAAIVALLVPACGLRGLAGVSFCPAPPPEASAADASTLILQDQIDRIEREIAIADRACQPAPPPPPPPPPAAAPVEESRYDRALDGAGATRGDLNFSLFWTGASDIDLAVTCPTGGRIWYRAKNVCNGHLDVDSNADRLSADPVENIYFNGPAAGQYRATVTLFKDRTRGADSFKLLIRDADSEALQNGTLSRQGESWTTTINYPGLP</sequence>
<feature type="compositionally biased region" description="Low complexity" evidence="1">
    <location>
        <begin position="156"/>
        <end position="169"/>
    </location>
</feature>
<evidence type="ECO:0000256" key="2">
    <source>
        <dbReference type="SAM" id="Phobius"/>
    </source>
</evidence>
<comment type="caution">
    <text evidence="3">The sequence shown here is derived from an EMBL/GenBank/DDBJ whole genome shotgun (WGS) entry which is preliminary data.</text>
</comment>
<dbReference type="RefSeq" id="WP_112317012.1">
    <property type="nucleotide sequence ID" value="NZ_MUAV01000026.1"/>
</dbReference>